<evidence type="ECO:0000313" key="3">
    <source>
        <dbReference type="Proteomes" id="UP001321498"/>
    </source>
</evidence>
<protein>
    <submittedName>
        <fullName evidence="1">Uncharacterized protein</fullName>
    </submittedName>
</protein>
<evidence type="ECO:0000313" key="1">
    <source>
        <dbReference type="EMBL" id="BDZ44110.1"/>
    </source>
</evidence>
<reference evidence="1" key="1">
    <citation type="journal article" date="2014" name="Int. J. Syst. Evol. Microbiol.">
        <title>Complete genome of a new Firmicutes species belonging to the dominant human colonic microbiota ('Ruminococcus bicirculans') reveals two chromosomes and a selective capacity to utilize plant glucans.</title>
        <authorList>
            <consortium name="NISC Comparative Sequencing Program"/>
            <person name="Wegmann U."/>
            <person name="Louis P."/>
            <person name="Goesmann A."/>
            <person name="Henrissat B."/>
            <person name="Duncan S.H."/>
            <person name="Flint H.J."/>
        </authorList>
    </citation>
    <scope>NUCLEOTIDE SEQUENCE</scope>
    <source>
        <strain evidence="1">NBRC 108725</strain>
    </source>
</reference>
<keyword evidence="3" id="KW-1185">Reference proteome</keyword>
<gene>
    <name evidence="1" type="ORF">GCM10025866_00190</name>
    <name evidence="2" type="ORF">GCM10025866_36300</name>
</gene>
<proteinExistence type="predicted"/>
<evidence type="ECO:0000313" key="2">
    <source>
        <dbReference type="EMBL" id="BDZ47721.1"/>
    </source>
</evidence>
<reference evidence="1" key="3">
    <citation type="submission" date="2023-02" db="EMBL/GenBank/DDBJ databases">
        <authorList>
            <person name="Sun Q."/>
            <person name="Mori K."/>
        </authorList>
    </citation>
    <scope>NUCLEOTIDE SEQUENCE</scope>
    <source>
        <strain evidence="1">NBRC 108725</strain>
    </source>
</reference>
<organism evidence="1 3">
    <name type="scientific">Naasia aerilata</name>
    <dbReference type="NCBI Taxonomy" id="1162966"/>
    <lineage>
        <taxon>Bacteria</taxon>
        <taxon>Bacillati</taxon>
        <taxon>Actinomycetota</taxon>
        <taxon>Actinomycetes</taxon>
        <taxon>Micrococcales</taxon>
        <taxon>Microbacteriaceae</taxon>
        <taxon>Naasia</taxon>
    </lineage>
</organism>
<dbReference type="RefSeq" id="WP_286277576.1">
    <property type="nucleotide sequence ID" value="NZ_AP027731.1"/>
</dbReference>
<accession>A0ABM8G7G6</accession>
<dbReference type="EMBL" id="AP027731">
    <property type="protein sequence ID" value="BDZ44110.1"/>
    <property type="molecule type" value="Genomic_DNA"/>
</dbReference>
<dbReference type="Proteomes" id="UP001321498">
    <property type="component" value="Chromosome"/>
</dbReference>
<name>A0ABM8G7G6_9MICO</name>
<dbReference type="EMBL" id="AP027731">
    <property type="protein sequence ID" value="BDZ47721.1"/>
    <property type="molecule type" value="Genomic_DNA"/>
</dbReference>
<reference evidence="3" key="2">
    <citation type="journal article" date="2019" name="Int. J. Syst. Evol. Microbiol.">
        <title>The Global Catalogue of Microorganisms (GCM) 10K type strain sequencing project: providing services to taxonomists for standard genome sequencing and annotation.</title>
        <authorList>
            <consortium name="The Broad Institute Genomics Platform"/>
            <consortium name="The Broad Institute Genome Sequencing Center for Infectious Disease"/>
            <person name="Wu L."/>
            <person name="Ma J."/>
        </authorList>
    </citation>
    <scope>NUCLEOTIDE SEQUENCE [LARGE SCALE GENOMIC DNA]</scope>
    <source>
        <strain evidence="3">NBRC 108725</strain>
    </source>
</reference>
<sequence length="83" mass="9173">MPALREAVRRGVDVILLDFGAAGREEQGMRIFRHASTDRAIYRHHQARHLALVADSLEGVTAVAVDGEEWEGSEPRTPPSSPR</sequence>